<evidence type="ECO:0000313" key="3">
    <source>
        <dbReference type="EMBL" id="KIM51984.1"/>
    </source>
</evidence>
<dbReference type="InterPro" id="IPR000795">
    <property type="entry name" value="T_Tr_GTP-bd_dom"/>
</dbReference>
<name>A0A0C3D6E8_9AGAM</name>
<keyword evidence="4" id="KW-1185">Reference proteome</keyword>
<reference evidence="4" key="2">
    <citation type="submission" date="2015-01" db="EMBL/GenBank/DDBJ databases">
        <title>Evolutionary Origins and Diversification of the Mycorrhizal Mutualists.</title>
        <authorList>
            <consortium name="DOE Joint Genome Institute"/>
            <consortium name="Mycorrhizal Genomics Consortium"/>
            <person name="Kohler A."/>
            <person name="Kuo A."/>
            <person name="Nagy L.G."/>
            <person name="Floudas D."/>
            <person name="Copeland A."/>
            <person name="Barry K.W."/>
            <person name="Cichocki N."/>
            <person name="Veneault-Fourrey C."/>
            <person name="LaButti K."/>
            <person name="Lindquist E.A."/>
            <person name="Lipzen A."/>
            <person name="Lundell T."/>
            <person name="Morin E."/>
            <person name="Murat C."/>
            <person name="Riley R."/>
            <person name="Ohm R."/>
            <person name="Sun H."/>
            <person name="Tunlid A."/>
            <person name="Henrissat B."/>
            <person name="Grigoriev I.V."/>
            <person name="Hibbett D.S."/>
            <person name="Martin F."/>
        </authorList>
    </citation>
    <scope>NUCLEOTIDE SEQUENCE [LARGE SCALE GENOMIC DNA]</scope>
    <source>
        <strain evidence="4">Foug A</strain>
    </source>
</reference>
<dbReference type="AlphaFoldDB" id="A0A0C3D6E8"/>
<dbReference type="GO" id="GO:0003743">
    <property type="term" value="F:translation initiation factor activity"/>
    <property type="evidence" value="ECO:0007669"/>
    <property type="project" value="TreeGrafter"/>
</dbReference>
<dbReference type="EMBL" id="KN822230">
    <property type="protein sequence ID" value="KIM51984.1"/>
    <property type="molecule type" value="Genomic_DNA"/>
</dbReference>
<dbReference type="Proteomes" id="UP000053989">
    <property type="component" value="Unassembled WGS sequence"/>
</dbReference>
<accession>A0A0C3D6E8</accession>
<dbReference type="GO" id="GO:0003924">
    <property type="term" value="F:GTPase activity"/>
    <property type="evidence" value="ECO:0007669"/>
    <property type="project" value="InterPro"/>
</dbReference>
<keyword evidence="2" id="KW-0342">GTP-binding</keyword>
<evidence type="ECO:0008006" key="5">
    <source>
        <dbReference type="Google" id="ProtNLM"/>
    </source>
</evidence>
<dbReference type="OrthoDB" id="361630at2759"/>
<gene>
    <name evidence="3" type="ORF">SCLCIDRAFT_12003</name>
</gene>
<keyword evidence="1" id="KW-0547">Nucleotide-binding</keyword>
<dbReference type="PRINTS" id="PR00315">
    <property type="entry name" value="ELONGATNFCT"/>
</dbReference>
<dbReference type="SUPFAM" id="SSF52540">
    <property type="entry name" value="P-loop containing nucleoside triphosphate hydrolases"/>
    <property type="match status" value="1"/>
</dbReference>
<evidence type="ECO:0000313" key="4">
    <source>
        <dbReference type="Proteomes" id="UP000053989"/>
    </source>
</evidence>
<dbReference type="GO" id="GO:0005525">
    <property type="term" value="F:GTP binding"/>
    <property type="evidence" value="ECO:0007669"/>
    <property type="project" value="UniProtKB-KW"/>
</dbReference>
<sequence>MSVARTCAPIRLHDETKPCDSNTVHHANAVSEFTKKDIVPLTRLGDKDHSQHPGRNGEFKEHGSLLHSLHTSSKKLKDIQPQNVRANIPTVVTGTICQIVEHTLGKMVQAGMQDEIPYDYGSFSYLKGKYAALLTEEFGRNPIINEAAFDLYPPLPHPTPHLLPLHPPVVTIMGHADHSKTTPLDTLHSSSVAASEAGGITQHIGAFCVPVRSLSDSDLDATCTNNPSDECLITFLDTPEHATLSVMCAQGTSVTDIAVLVKYKLMESARTSGVAWGTDDAGGRDGVRDSTYKFGSLLFL</sequence>
<reference evidence="3 4" key="1">
    <citation type="submission" date="2014-04" db="EMBL/GenBank/DDBJ databases">
        <authorList>
            <consortium name="DOE Joint Genome Institute"/>
            <person name="Kuo A."/>
            <person name="Kohler A."/>
            <person name="Nagy L.G."/>
            <person name="Floudas D."/>
            <person name="Copeland A."/>
            <person name="Barry K.W."/>
            <person name="Cichocki N."/>
            <person name="Veneault-Fourrey C."/>
            <person name="LaButti K."/>
            <person name="Lindquist E.A."/>
            <person name="Lipzen A."/>
            <person name="Lundell T."/>
            <person name="Morin E."/>
            <person name="Murat C."/>
            <person name="Sun H."/>
            <person name="Tunlid A."/>
            <person name="Henrissat B."/>
            <person name="Grigoriev I.V."/>
            <person name="Hibbett D.S."/>
            <person name="Martin F."/>
            <person name="Nordberg H.P."/>
            <person name="Cantor M.N."/>
            <person name="Hua S.X."/>
        </authorList>
    </citation>
    <scope>NUCLEOTIDE SEQUENCE [LARGE SCALE GENOMIC DNA]</scope>
    <source>
        <strain evidence="3 4">Foug A</strain>
    </source>
</reference>
<evidence type="ECO:0000256" key="2">
    <source>
        <dbReference type="ARBA" id="ARBA00023134"/>
    </source>
</evidence>
<organism evidence="3 4">
    <name type="scientific">Scleroderma citrinum Foug A</name>
    <dbReference type="NCBI Taxonomy" id="1036808"/>
    <lineage>
        <taxon>Eukaryota</taxon>
        <taxon>Fungi</taxon>
        <taxon>Dikarya</taxon>
        <taxon>Basidiomycota</taxon>
        <taxon>Agaricomycotina</taxon>
        <taxon>Agaricomycetes</taxon>
        <taxon>Agaricomycetidae</taxon>
        <taxon>Boletales</taxon>
        <taxon>Sclerodermatineae</taxon>
        <taxon>Sclerodermataceae</taxon>
        <taxon>Scleroderma</taxon>
    </lineage>
</organism>
<proteinExistence type="predicted"/>
<dbReference type="Gene3D" id="3.40.50.300">
    <property type="entry name" value="P-loop containing nucleotide triphosphate hydrolases"/>
    <property type="match status" value="1"/>
</dbReference>
<dbReference type="InterPro" id="IPR027417">
    <property type="entry name" value="P-loop_NTPase"/>
</dbReference>
<dbReference type="HOGENOM" id="CLU_928003_0_0_1"/>
<dbReference type="STRING" id="1036808.A0A0C3D6E8"/>
<dbReference type="PANTHER" id="PTHR43381:SF20">
    <property type="entry name" value="TRANSLATION INITIATION FACTOR IF-2, MITOCHONDRIAL"/>
    <property type="match status" value="1"/>
</dbReference>
<dbReference type="InterPro" id="IPR015760">
    <property type="entry name" value="TIF_IF2"/>
</dbReference>
<dbReference type="InParanoid" id="A0A0C3D6E8"/>
<protein>
    <recommendedName>
        <fullName evidence="5">Tr-type G domain-containing protein</fullName>
    </recommendedName>
</protein>
<evidence type="ECO:0000256" key="1">
    <source>
        <dbReference type="ARBA" id="ARBA00022741"/>
    </source>
</evidence>
<dbReference type="PANTHER" id="PTHR43381">
    <property type="entry name" value="TRANSLATION INITIATION FACTOR IF-2-RELATED"/>
    <property type="match status" value="1"/>
</dbReference>
<dbReference type="GO" id="GO:0005737">
    <property type="term" value="C:cytoplasm"/>
    <property type="evidence" value="ECO:0007669"/>
    <property type="project" value="TreeGrafter"/>
</dbReference>